<dbReference type="Pfam" id="PF06155">
    <property type="entry name" value="GBBH-like_N"/>
    <property type="match status" value="1"/>
</dbReference>
<dbReference type="Proteomes" id="UP000012174">
    <property type="component" value="Unassembled WGS sequence"/>
</dbReference>
<evidence type="ECO:0000256" key="3">
    <source>
        <dbReference type="ARBA" id="ARBA00022723"/>
    </source>
</evidence>
<comment type="cofactor">
    <cofactor evidence="1">
        <name>Fe(2+)</name>
        <dbReference type="ChEBI" id="CHEBI:29033"/>
    </cofactor>
</comment>
<evidence type="ECO:0000256" key="7">
    <source>
        <dbReference type="SAM" id="MobiDB-lite"/>
    </source>
</evidence>
<dbReference type="KEGG" id="ela:UCREL1_8612"/>
<protein>
    <submittedName>
        <fullName evidence="10">Putative gamma-butyrobetaine dioxygenase protein</fullName>
    </submittedName>
</protein>
<keyword evidence="6" id="KW-0408">Iron</keyword>
<evidence type="ECO:0000256" key="2">
    <source>
        <dbReference type="ARBA" id="ARBA00008654"/>
    </source>
</evidence>
<evidence type="ECO:0000256" key="5">
    <source>
        <dbReference type="ARBA" id="ARBA00023002"/>
    </source>
</evidence>
<reference evidence="11" key="1">
    <citation type="journal article" date="2013" name="Genome Announc.">
        <title>Draft genome sequence of the grapevine dieback fungus Eutypa lata UCR-EL1.</title>
        <authorList>
            <person name="Blanco-Ulate B."/>
            <person name="Rolshausen P.E."/>
            <person name="Cantu D."/>
        </authorList>
    </citation>
    <scope>NUCLEOTIDE SEQUENCE [LARGE SCALE GENOMIC DNA]</scope>
    <source>
        <strain evidence="11">UCR-EL1</strain>
    </source>
</reference>
<dbReference type="OrthoDB" id="406634at2759"/>
<feature type="region of interest" description="Disordered" evidence="7">
    <location>
        <begin position="1"/>
        <end position="24"/>
    </location>
</feature>
<feature type="domain" description="TauD/TfdA-like" evidence="8">
    <location>
        <begin position="148"/>
        <end position="384"/>
    </location>
</feature>
<dbReference type="AlphaFoldDB" id="M7SJS2"/>
<evidence type="ECO:0000256" key="4">
    <source>
        <dbReference type="ARBA" id="ARBA00022964"/>
    </source>
</evidence>
<dbReference type="GO" id="GO:0045329">
    <property type="term" value="P:carnitine biosynthetic process"/>
    <property type="evidence" value="ECO:0007669"/>
    <property type="project" value="TreeGrafter"/>
</dbReference>
<dbReference type="InterPro" id="IPR003819">
    <property type="entry name" value="TauD/TfdA-like"/>
</dbReference>
<dbReference type="HOGENOM" id="CLU_021859_0_0_1"/>
<evidence type="ECO:0000313" key="11">
    <source>
        <dbReference type="Proteomes" id="UP000012174"/>
    </source>
</evidence>
<dbReference type="GO" id="GO:0016706">
    <property type="term" value="F:2-oxoglutarate-dependent dioxygenase activity"/>
    <property type="evidence" value="ECO:0007669"/>
    <property type="project" value="UniProtKB-ARBA"/>
</dbReference>
<gene>
    <name evidence="10" type="ORF">UCREL1_8612</name>
</gene>
<dbReference type="Pfam" id="PF02668">
    <property type="entry name" value="TauD"/>
    <property type="match status" value="1"/>
</dbReference>
<dbReference type="InterPro" id="IPR050411">
    <property type="entry name" value="AlphaKG_dependent_hydroxylases"/>
</dbReference>
<dbReference type="PANTHER" id="PTHR10696:SF25">
    <property type="entry name" value="OXIDOREDUCTASE AIM17-RELATED"/>
    <property type="match status" value="1"/>
</dbReference>
<proteinExistence type="inferred from homology"/>
<evidence type="ECO:0000259" key="8">
    <source>
        <dbReference type="Pfam" id="PF02668"/>
    </source>
</evidence>
<comment type="similarity">
    <text evidence="2">Belongs to the gamma-BBH/TMLD family.</text>
</comment>
<keyword evidence="3" id="KW-0479">Metal-binding</keyword>
<sequence>MSTNRPKEKNNLPETWELNSTDDVLASDTGPLSLVYPESVPREIPRIWIRDACSCERCVDPSSGQKGFSTPDIPDELPIAKARKTEDGSLKITWKDDFSTGDDHVSVYSAQQVQSYYFRRVVGKRQGKPNQTTQLWDKAEMEELDPFFDFNEFVKGGSEYIAALSQLHSHGIFFLRNVPHIENAVEKIAEKIGIIQETFYGRTWDVISKPNAENVAYTSSYLGLHADLLYMNDPPRIQLLHCLKNTCQGGDSTFSDGLRAAQQLRHLNLNAWSILSTLRIRYWYTKGVHQRSKHRPVVSDSDIYWSPPFQCPEQLQALRWRGESAYSSWIAAARQFKELLEDDKYQYQYKMKEGECVVFNNLRTLHGRREFDTSSGERWLKGTYVGSEAWEDKIREISPKLKNDKPTFPGKQAIVLNHLLRSS</sequence>
<dbReference type="OMA" id="MPYFEYK"/>
<name>M7SJS2_EUTLA</name>
<dbReference type="SUPFAM" id="SSF51197">
    <property type="entry name" value="Clavaminate synthase-like"/>
    <property type="match status" value="1"/>
</dbReference>
<keyword evidence="11" id="KW-1185">Reference proteome</keyword>
<dbReference type="Gene3D" id="3.60.130.10">
    <property type="entry name" value="Clavaminate synthase-like"/>
    <property type="match status" value="1"/>
</dbReference>
<dbReference type="eggNOG" id="KOG3888">
    <property type="taxonomic scope" value="Eukaryota"/>
</dbReference>
<dbReference type="PANTHER" id="PTHR10696">
    <property type="entry name" value="GAMMA-BUTYROBETAINE HYDROXYLASE-RELATED"/>
    <property type="match status" value="1"/>
</dbReference>
<dbReference type="InterPro" id="IPR042098">
    <property type="entry name" value="TauD-like_sf"/>
</dbReference>
<feature type="compositionally biased region" description="Basic and acidic residues" evidence="7">
    <location>
        <begin position="1"/>
        <end position="11"/>
    </location>
</feature>
<evidence type="ECO:0000259" key="9">
    <source>
        <dbReference type="Pfam" id="PF06155"/>
    </source>
</evidence>
<dbReference type="InterPro" id="IPR038492">
    <property type="entry name" value="GBBH-like_N_sf"/>
</dbReference>
<evidence type="ECO:0000256" key="1">
    <source>
        <dbReference type="ARBA" id="ARBA00001954"/>
    </source>
</evidence>
<evidence type="ECO:0000313" key="10">
    <source>
        <dbReference type="EMBL" id="EMR64437.1"/>
    </source>
</evidence>
<dbReference type="Gene3D" id="3.30.2020.30">
    <property type="match status" value="1"/>
</dbReference>
<accession>M7SJS2</accession>
<dbReference type="GO" id="GO:0005739">
    <property type="term" value="C:mitochondrion"/>
    <property type="evidence" value="ECO:0007669"/>
    <property type="project" value="TreeGrafter"/>
</dbReference>
<keyword evidence="4 10" id="KW-0223">Dioxygenase</keyword>
<organism evidence="10 11">
    <name type="scientific">Eutypa lata (strain UCR-EL1)</name>
    <name type="common">Grapevine dieback disease fungus</name>
    <name type="synonym">Eutypa armeniacae</name>
    <dbReference type="NCBI Taxonomy" id="1287681"/>
    <lineage>
        <taxon>Eukaryota</taxon>
        <taxon>Fungi</taxon>
        <taxon>Dikarya</taxon>
        <taxon>Ascomycota</taxon>
        <taxon>Pezizomycotina</taxon>
        <taxon>Sordariomycetes</taxon>
        <taxon>Xylariomycetidae</taxon>
        <taxon>Xylariales</taxon>
        <taxon>Diatrypaceae</taxon>
        <taxon>Eutypa</taxon>
    </lineage>
</organism>
<evidence type="ECO:0000256" key="6">
    <source>
        <dbReference type="ARBA" id="ARBA00023004"/>
    </source>
</evidence>
<keyword evidence="5" id="KW-0560">Oxidoreductase</keyword>
<dbReference type="GO" id="GO:0046872">
    <property type="term" value="F:metal ion binding"/>
    <property type="evidence" value="ECO:0007669"/>
    <property type="project" value="UniProtKB-KW"/>
</dbReference>
<dbReference type="STRING" id="1287681.M7SJS2"/>
<dbReference type="EMBL" id="KB707075">
    <property type="protein sequence ID" value="EMR64437.1"/>
    <property type="molecule type" value="Genomic_DNA"/>
</dbReference>
<dbReference type="InterPro" id="IPR010376">
    <property type="entry name" value="GBBH-like_N"/>
</dbReference>
<feature type="domain" description="Gamma-butyrobetaine hydroxylase-like N-terminal" evidence="9">
    <location>
        <begin position="28"/>
        <end position="101"/>
    </location>
</feature>
<dbReference type="CDD" id="cd00250">
    <property type="entry name" value="CAS_like"/>
    <property type="match status" value="1"/>
</dbReference>